<evidence type="ECO:0000256" key="1">
    <source>
        <dbReference type="SAM" id="MobiDB-lite"/>
    </source>
</evidence>
<dbReference type="EMBL" id="JAYMGO010000024">
    <property type="protein sequence ID" value="KAL1248495.1"/>
    <property type="molecule type" value="Genomic_DNA"/>
</dbReference>
<organism evidence="2 3">
    <name type="scientific">Cirrhinus molitorella</name>
    <name type="common">mud carp</name>
    <dbReference type="NCBI Taxonomy" id="172907"/>
    <lineage>
        <taxon>Eukaryota</taxon>
        <taxon>Metazoa</taxon>
        <taxon>Chordata</taxon>
        <taxon>Craniata</taxon>
        <taxon>Vertebrata</taxon>
        <taxon>Euteleostomi</taxon>
        <taxon>Actinopterygii</taxon>
        <taxon>Neopterygii</taxon>
        <taxon>Teleostei</taxon>
        <taxon>Ostariophysi</taxon>
        <taxon>Cypriniformes</taxon>
        <taxon>Cyprinidae</taxon>
        <taxon>Labeoninae</taxon>
        <taxon>Labeonini</taxon>
        <taxon>Cirrhinus</taxon>
    </lineage>
</organism>
<accession>A0ABR3L6D0</accession>
<keyword evidence="3" id="KW-1185">Reference proteome</keyword>
<protein>
    <submittedName>
        <fullName evidence="2">Uncharacterized protein</fullName>
    </submittedName>
</protein>
<evidence type="ECO:0000313" key="3">
    <source>
        <dbReference type="Proteomes" id="UP001558613"/>
    </source>
</evidence>
<feature type="region of interest" description="Disordered" evidence="1">
    <location>
        <begin position="20"/>
        <end position="52"/>
    </location>
</feature>
<evidence type="ECO:0000313" key="2">
    <source>
        <dbReference type="EMBL" id="KAL1248495.1"/>
    </source>
</evidence>
<gene>
    <name evidence="2" type="ORF">QQF64_021813</name>
</gene>
<comment type="caution">
    <text evidence="2">The sequence shown here is derived from an EMBL/GenBank/DDBJ whole genome shotgun (WGS) entry which is preliminary data.</text>
</comment>
<sequence>MGWRPSGSAFPSPPFLLPQLLSNQPSLPPPPASLDTHTPSNTDLPPTCTPPNHFPPLLPLLERFNDLSFFLVHFPSLCLSADLSLASKRRMRGMH</sequence>
<proteinExistence type="predicted"/>
<feature type="compositionally biased region" description="Polar residues" evidence="1">
    <location>
        <begin position="35"/>
        <end position="44"/>
    </location>
</feature>
<dbReference type="Proteomes" id="UP001558613">
    <property type="component" value="Unassembled WGS sequence"/>
</dbReference>
<name>A0ABR3L6D0_9TELE</name>
<reference evidence="2 3" key="1">
    <citation type="submission" date="2023-09" db="EMBL/GenBank/DDBJ databases">
        <authorList>
            <person name="Wang M."/>
        </authorList>
    </citation>
    <scope>NUCLEOTIDE SEQUENCE [LARGE SCALE GENOMIC DNA]</scope>
    <source>
        <strain evidence="2">GT-2023</strain>
        <tissue evidence="2">Liver</tissue>
    </source>
</reference>